<feature type="compositionally biased region" description="Basic residues" evidence="1">
    <location>
        <begin position="199"/>
        <end position="211"/>
    </location>
</feature>
<dbReference type="VEuPathDB" id="VectorBase:ADIR000865"/>
<sequence length="387" mass="42585">MAGRVHQPEVVDQLAPVPVPQQLAEEPAEQPVARRLPLLEEDPYPVPDVAPVLGLLQQPVARHQQTPDGGARVHRPVDHVLADAEHRAAAEVFATLLPSAMEPCDLVLGRLRPRQAVAPRTGAAVAAPVQLQTLQQPAFAAQHEVRVVDGCLPLHEHGLVGLEPAYLGPVAAVAPLLVGPPIEVGEPCQRIQQVPAVVRTRKRSSSGRSRPRGSLPEQQLPLLVRAQLGEHALGGRLRDAVVEGEHLRDDVEVLGRAGRDAGLQQQVLQVLAVGERRRGRLPRLPGEAGERLRRPERWLLLLRWRRPRVQTEVAGDRLLAEDAVALLQRRQLLLVERAWAEQQRGQHREQVERLERLEREGLLAGELRRLAERLHLLDGGGRLGALA</sequence>
<dbReference type="EnsemblMetazoa" id="ADIR000865-RA">
    <property type="protein sequence ID" value="ADIR000865-PA"/>
    <property type="gene ID" value="ADIR000865"/>
</dbReference>
<evidence type="ECO:0000256" key="1">
    <source>
        <dbReference type="SAM" id="MobiDB-lite"/>
    </source>
</evidence>
<organism evidence="2 3">
    <name type="scientific">Anopheles dirus</name>
    <dbReference type="NCBI Taxonomy" id="7168"/>
    <lineage>
        <taxon>Eukaryota</taxon>
        <taxon>Metazoa</taxon>
        <taxon>Ecdysozoa</taxon>
        <taxon>Arthropoda</taxon>
        <taxon>Hexapoda</taxon>
        <taxon>Insecta</taxon>
        <taxon>Pterygota</taxon>
        <taxon>Neoptera</taxon>
        <taxon>Endopterygota</taxon>
        <taxon>Diptera</taxon>
        <taxon>Nematocera</taxon>
        <taxon>Culicoidea</taxon>
        <taxon>Culicidae</taxon>
        <taxon>Anophelinae</taxon>
        <taxon>Anopheles</taxon>
    </lineage>
</organism>
<dbReference type="AlphaFoldDB" id="A0A182MZR0"/>
<accession>A0A182MZR0</accession>
<name>A0A182MZR0_9DIPT</name>
<reference evidence="3" key="1">
    <citation type="submission" date="2013-03" db="EMBL/GenBank/DDBJ databases">
        <title>The Genome Sequence of Anopheles dirus WRAIR2.</title>
        <authorList>
            <consortium name="The Broad Institute Genomics Platform"/>
            <person name="Neafsey D.E."/>
            <person name="Walton C."/>
            <person name="Walker B."/>
            <person name="Young S.K."/>
            <person name="Zeng Q."/>
            <person name="Gargeya S."/>
            <person name="Fitzgerald M."/>
            <person name="Haas B."/>
            <person name="Abouelleil A."/>
            <person name="Allen A.W."/>
            <person name="Alvarado L."/>
            <person name="Arachchi H.M."/>
            <person name="Berlin A.M."/>
            <person name="Chapman S.B."/>
            <person name="Gainer-Dewar J."/>
            <person name="Goldberg J."/>
            <person name="Griggs A."/>
            <person name="Gujja S."/>
            <person name="Hansen M."/>
            <person name="Howarth C."/>
            <person name="Imamovic A."/>
            <person name="Ireland A."/>
            <person name="Larimer J."/>
            <person name="McCowan C."/>
            <person name="Murphy C."/>
            <person name="Pearson M."/>
            <person name="Poon T.W."/>
            <person name="Priest M."/>
            <person name="Roberts A."/>
            <person name="Saif S."/>
            <person name="Shea T."/>
            <person name="Sisk P."/>
            <person name="Sykes S."/>
            <person name="Wortman J."/>
            <person name="Nusbaum C."/>
            <person name="Birren B."/>
        </authorList>
    </citation>
    <scope>NUCLEOTIDE SEQUENCE [LARGE SCALE GENOMIC DNA]</scope>
    <source>
        <strain evidence="3">WRAIR2</strain>
    </source>
</reference>
<feature type="region of interest" description="Disordered" evidence="1">
    <location>
        <begin position="1"/>
        <end position="29"/>
    </location>
</feature>
<protein>
    <submittedName>
        <fullName evidence="2">Uncharacterized protein</fullName>
    </submittedName>
</protein>
<feature type="region of interest" description="Disordered" evidence="1">
    <location>
        <begin position="196"/>
        <end position="216"/>
    </location>
</feature>
<proteinExistence type="predicted"/>
<keyword evidence="3" id="KW-1185">Reference proteome</keyword>
<dbReference type="Proteomes" id="UP000075884">
    <property type="component" value="Unassembled WGS sequence"/>
</dbReference>
<reference evidence="2" key="2">
    <citation type="submission" date="2020-05" db="UniProtKB">
        <authorList>
            <consortium name="EnsemblMetazoa"/>
        </authorList>
    </citation>
    <scope>IDENTIFICATION</scope>
    <source>
        <strain evidence="2">WRAIR2</strain>
    </source>
</reference>
<evidence type="ECO:0000313" key="3">
    <source>
        <dbReference type="Proteomes" id="UP000075884"/>
    </source>
</evidence>
<evidence type="ECO:0000313" key="2">
    <source>
        <dbReference type="EnsemblMetazoa" id="ADIR000865-PA"/>
    </source>
</evidence>